<accession>A0A8C4XEI5</accession>
<feature type="compositionally biased region" description="Basic and acidic residues" evidence="4">
    <location>
        <begin position="249"/>
        <end position="259"/>
    </location>
</feature>
<evidence type="ECO:0000256" key="3">
    <source>
        <dbReference type="ARBA" id="ARBA00022840"/>
    </source>
</evidence>
<feature type="region of interest" description="Disordered" evidence="4">
    <location>
        <begin position="89"/>
        <end position="225"/>
    </location>
</feature>
<dbReference type="GeneTree" id="ENSGT00940000154598"/>
<dbReference type="GO" id="GO:0005524">
    <property type="term" value="F:ATP binding"/>
    <property type="evidence" value="ECO:0007669"/>
    <property type="project" value="UniProtKB-KW"/>
</dbReference>
<evidence type="ECO:0000256" key="1">
    <source>
        <dbReference type="ARBA" id="ARBA00022679"/>
    </source>
</evidence>
<feature type="compositionally biased region" description="Basic and acidic residues" evidence="4">
    <location>
        <begin position="202"/>
        <end position="211"/>
    </location>
</feature>
<dbReference type="Gene3D" id="3.30.70.590">
    <property type="entry name" value="Poly(A) polymerase predicted RNA binding domain"/>
    <property type="match status" value="1"/>
</dbReference>
<keyword evidence="3" id="KW-0067">ATP-binding</keyword>
<dbReference type="GO" id="GO:0016779">
    <property type="term" value="F:nucleotidyltransferase activity"/>
    <property type="evidence" value="ECO:0007669"/>
    <property type="project" value="InterPro"/>
</dbReference>
<dbReference type="Proteomes" id="UP000694620">
    <property type="component" value="Chromosome 16"/>
</dbReference>
<evidence type="ECO:0000313" key="5">
    <source>
        <dbReference type="Ensembl" id="ENSECRP00000026093.1"/>
    </source>
</evidence>
<keyword evidence="2" id="KW-0547">Nucleotide-binding</keyword>
<feature type="region of interest" description="Disordered" evidence="4">
    <location>
        <begin position="238"/>
        <end position="273"/>
    </location>
</feature>
<dbReference type="Ensembl" id="ENSECRT00000026638.1">
    <property type="protein sequence ID" value="ENSECRP00000026093.1"/>
    <property type="gene ID" value="ENSECRG00000017572.1"/>
</dbReference>
<dbReference type="GO" id="GO:0003723">
    <property type="term" value="F:RNA binding"/>
    <property type="evidence" value="ECO:0007669"/>
    <property type="project" value="InterPro"/>
</dbReference>
<reference evidence="5" key="3">
    <citation type="submission" date="2025-09" db="UniProtKB">
        <authorList>
            <consortium name="Ensembl"/>
        </authorList>
    </citation>
    <scope>IDENTIFICATION</scope>
</reference>
<reference evidence="5" key="2">
    <citation type="submission" date="2025-08" db="UniProtKB">
        <authorList>
            <consortium name="Ensembl"/>
        </authorList>
    </citation>
    <scope>IDENTIFICATION</scope>
</reference>
<sequence length="290" mass="31289">MWVIGIVFKKMESSENLNVDLTYDIQSFTDTVYRQAINSKMFEQDMKITAMHVKRKQLHQLLPNLVIQKKRKHSTESIRLANENSLDLSLDSDNSMSVPSPTAVLKSISQIRSSSPQGLSPTTSATNSQTHDTPSKTDLAVVSGGLSGENVPVKSPGNSVSPKPNLIRVVSSTRVINQTPRPAGNAAVKPSVKRPASPNLEEAPKRLKGPEDASENVAVPDGDGVLSDVKMAVDKEDGEIISPAVNSGESEKISDDSIKRAPSNDLSDVPILPSNPIPVVKNSIKLRLSR</sequence>
<feature type="compositionally biased region" description="Polar residues" evidence="4">
    <location>
        <begin position="170"/>
        <end position="180"/>
    </location>
</feature>
<evidence type="ECO:0000256" key="4">
    <source>
        <dbReference type="SAM" id="MobiDB-lite"/>
    </source>
</evidence>
<dbReference type="SUPFAM" id="SSF55003">
    <property type="entry name" value="PAP/Archaeal CCA-adding enzyme, C-terminal domain"/>
    <property type="match status" value="1"/>
</dbReference>
<dbReference type="InterPro" id="IPR011068">
    <property type="entry name" value="NuclTrfase_I-like_C"/>
</dbReference>
<dbReference type="GO" id="GO:0031123">
    <property type="term" value="P:RNA 3'-end processing"/>
    <property type="evidence" value="ECO:0007669"/>
    <property type="project" value="InterPro"/>
</dbReference>
<evidence type="ECO:0000313" key="6">
    <source>
        <dbReference type="Proteomes" id="UP000694620"/>
    </source>
</evidence>
<keyword evidence="1" id="KW-0808">Transferase</keyword>
<protein>
    <submittedName>
        <fullName evidence="5">Poly(A) polymerase alpha</fullName>
    </submittedName>
</protein>
<evidence type="ECO:0000256" key="2">
    <source>
        <dbReference type="ARBA" id="ARBA00022741"/>
    </source>
</evidence>
<dbReference type="AlphaFoldDB" id="A0A8C4XEI5"/>
<keyword evidence="6" id="KW-1185">Reference proteome</keyword>
<gene>
    <name evidence="5" type="primary">PAPOLA</name>
</gene>
<proteinExistence type="predicted"/>
<reference evidence="5" key="1">
    <citation type="submission" date="2021-06" db="EMBL/GenBank/DDBJ databases">
        <authorList>
            <consortium name="Wellcome Sanger Institute Data Sharing"/>
        </authorList>
    </citation>
    <scope>NUCLEOTIDE SEQUENCE [LARGE SCALE GENOMIC DNA]</scope>
</reference>
<organism evidence="5 6">
    <name type="scientific">Erpetoichthys calabaricus</name>
    <name type="common">Rope fish</name>
    <name type="synonym">Calamoichthys calabaricus</name>
    <dbReference type="NCBI Taxonomy" id="27687"/>
    <lineage>
        <taxon>Eukaryota</taxon>
        <taxon>Metazoa</taxon>
        <taxon>Chordata</taxon>
        <taxon>Craniata</taxon>
        <taxon>Vertebrata</taxon>
        <taxon>Euteleostomi</taxon>
        <taxon>Actinopterygii</taxon>
        <taxon>Polypteriformes</taxon>
        <taxon>Polypteridae</taxon>
        <taxon>Erpetoichthys</taxon>
    </lineage>
</organism>
<name>A0A8C4XEI5_ERPCA</name>
<feature type="compositionally biased region" description="Polar residues" evidence="4">
    <location>
        <begin position="107"/>
        <end position="132"/>
    </location>
</feature>